<gene>
    <name evidence="1" type="ORF">CCR75_009803</name>
</gene>
<keyword evidence="2" id="KW-1185">Reference proteome</keyword>
<dbReference type="EMBL" id="SHOA02000144">
    <property type="protein sequence ID" value="TDH68142.1"/>
    <property type="molecule type" value="Genomic_DNA"/>
</dbReference>
<reference evidence="1 2" key="1">
    <citation type="journal article" date="2021" name="Genome Biol.">
        <title>AFLAP: assembly-free linkage analysis pipeline using k-mers from genome sequencing data.</title>
        <authorList>
            <person name="Fletcher K."/>
            <person name="Zhang L."/>
            <person name="Gil J."/>
            <person name="Han R."/>
            <person name="Cavanaugh K."/>
            <person name="Michelmore R."/>
        </authorList>
    </citation>
    <scope>NUCLEOTIDE SEQUENCE [LARGE SCALE GENOMIC DNA]</scope>
    <source>
        <strain evidence="1 2">SF5</strain>
    </source>
</reference>
<dbReference type="Proteomes" id="UP000294530">
    <property type="component" value="Unassembled WGS sequence"/>
</dbReference>
<dbReference type="OrthoDB" id="90621at2759"/>
<proteinExistence type="predicted"/>
<sequence>MTFVGNQSKAEKTCSYRFCILNERIHEEVLSFLGNQTLTKLQMMTGGHYQQCEPELAAYCCQCENDNPVAIHHSCRKCLGSYAYRLYVTRKTARQYGFTGELDEVIDSEINNCYENKWYKWSALESYMLQTFGSKMAWLRHIAMLNTRRDKVRYSRSLQREVGPEVAAIMKQATFRIRSSTELYECRARYFRIKAKMEERGFSFELISDSCKNYITDGIGSVEEVIQSVADTMT</sequence>
<protein>
    <submittedName>
        <fullName evidence="1">Uncharacterized protein</fullName>
    </submittedName>
</protein>
<evidence type="ECO:0000313" key="2">
    <source>
        <dbReference type="Proteomes" id="UP000294530"/>
    </source>
</evidence>
<evidence type="ECO:0000313" key="1">
    <source>
        <dbReference type="EMBL" id="TDH68142.1"/>
    </source>
</evidence>
<comment type="caution">
    <text evidence="1">The sequence shown here is derived from an EMBL/GenBank/DDBJ whole genome shotgun (WGS) entry which is preliminary data.</text>
</comment>
<accession>A0A976FJW4</accession>
<dbReference type="GeneID" id="94353511"/>
<name>A0A976FJW4_BRELC</name>
<organism evidence="1 2">
    <name type="scientific">Bremia lactucae</name>
    <name type="common">Lettuce downy mildew</name>
    <dbReference type="NCBI Taxonomy" id="4779"/>
    <lineage>
        <taxon>Eukaryota</taxon>
        <taxon>Sar</taxon>
        <taxon>Stramenopiles</taxon>
        <taxon>Oomycota</taxon>
        <taxon>Peronosporomycetes</taxon>
        <taxon>Peronosporales</taxon>
        <taxon>Peronosporaceae</taxon>
        <taxon>Bremia</taxon>
    </lineage>
</organism>
<dbReference type="KEGG" id="blac:94353511"/>
<dbReference type="AlphaFoldDB" id="A0A976FJW4"/>
<dbReference type="RefSeq" id="XP_067817641.1">
    <property type="nucleotide sequence ID" value="XM_067967840.1"/>
</dbReference>